<dbReference type="OrthoDB" id="25131at2759"/>
<dbReference type="PANTHER" id="PTHR38121">
    <property type="entry name" value="GH16 DOMAIN-CONTAINING PROTEIN"/>
    <property type="match status" value="1"/>
</dbReference>
<sequence length="382" mass="41583">MESRITASRRTALGRMVLTVSALLLLCRSAVASCECGYSIADPDSDAGGTLVFTDMFETDFTKLDNITLSRHWERMEFNVSAEDGRGKYGKRFMRDNIDTQISRFQEDGSDDAGLGLRVGGELTDEAVPAAELDSYRSDLHWGSYRAGMKTTGVNGTCAAFFWYFNDTQEIDIEFLSRESDSENDIYPLNLVLQTPESKQAGYDAIGTGSYRRVNLTFDPSAAFHEYRFDYLGDRVLFYADSKLLADMRGKGVPSVGGHLILSHWSNGNGNWSGGPPEKDALLTVNYVKAYFNSSDPDVLSEKVEACSSSNTTDTEDAVCAIPKVTADDARTGGRFFGPMEDGEGGEGRAIDEEDGASSVVWGVPIALVTVVSVAMCLMGAV</sequence>
<dbReference type="STRING" id="857340.A0A086T474"/>
<dbReference type="GO" id="GO:0005975">
    <property type="term" value="P:carbohydrate metabolic process"/>
    <property type="evidence" value="ECO:0007669"/>
    <property type="project" value="InterPro"/>
</dbReference>
<keyword evidence="1" id="KW-0732">Signal</keyword>
<dbReference type="AlphaFoldDB" id="A0A086T474"/>
<feature type="signal peptide" evidence="1">
    <location>
        <begin position="1"/>
        <end position="32"/>
    </location>
</feature>
<evidence type="ECO:0000313" key="4">
    <source>
        <dbReference type="Proteomes" id="UP000029964"/>
    </source>
</evidence>
<dbReference type="InterPro" id="IPR013320">
    <property type="entry name" value="ConA-like_dom_sf"/>
</dbReference>
<accession>A0A086T474</accession>
<dbReference type="GO" id="GO:0004553">
    <property type="term" value="F:hydrolase activity, hydrolyzing O-glycosyl compounds"/>
    <property type="evidence" value="ECO:0007669"/>
    <property type="project" value="InterPro"/>
</dbReference>
<reference evidence="4" key="1">
    <citation type="journal article" date="2014" name="Genome Announc.">
        <title>Genome sequence and annotation of Acremonium chrysogenum, producer of the beta-lactam antibiotic cephalosporin C.</title>
        <authorList>
            <person name="Terfehr D."/>
            <person name="Dahlmann T.A."/>
            <person name="Specht T."/>
            <person name="Zadra I."/>
            <person name="Kuernsteiner H."/>
            <person name="Kueck U."/>
        </authorList>
    </citation>
    <scope>NUCLEOTIDE SEQUENCE [LARGE SCALE GENOMIC DNA]</scope>
    <source>
        <strain evidence="4">ATCC 11550 / CBS 779.69 / DSM 880 / IAM 14645 / JCM 23072 / IMI 49137</strain>
    </source>
</reference>
<organism evidence="3 4">
    <name type="scientific">Hapsidospora chrysogenum (strain ATCC 11550 / CBS 779.69 / DSM 880 / IAM 14645 / JCM 23072 / IMI 49137)</name>
    <name type="common">Acremonium chrysogenum</name>
    <dbReference type="NCBI Taxonomy" id="857340"/>
    <lineage>
        <taxon>Eukaryota</taxon>
        <taxon>Fungi</taxon>
        <taxon>Dikarya</taxon>
        <taxon>Ascomycota</taxon>
        <taxon>Pezizomycotina</taxon>
        <taxon>Sordariomycetes</taxon>
        <taxon>Hypocreomycetidae</taxon>
        <taxon>Hypocreales</taxon>
        <taxon>Bionectriaceae</taxon>
        <taxon>Hapsidospora</taxon>
    </lineage>
</organism>
<protein>
    <submittedName>
        <fullName evidence="3">Beta-glucanase-like protein</fullName>
    </submittedName>
</protein>
<name>A0A086T474_HAPC1</name>
<proteinExistence type="predicted"/>
<dbReference type="PROSITE" id="PS51762">
    <property type="entry name" value="GH16_2"/>
    <property type="match status" value="1"/>
</dbReference>
<dbReference type="CDD" id="cd00413">
    <property type="entry name" value="Glyco_hydrolase_16"/>
    <property type="match status" value="1"/>
</dbReference>
<keyword evidence="4" id="KW-1185">Reference proteome</keyword>
<feature type="chain" id="PRO_5001815363" evidence="1">
    <location>
        <begin position="33"/>
        <end position="382"/>
    </location>
</feature>
<dbReference type="Pfam" id="PF00722">
    <property type="entry name" value="Glyco_hydro_16"/>
    <property type="match status" value="1"/>
</dbReference>
<dbReference type="EMBL" id="JPKY01000053">
    <property type="protein sequence ID" value="KFH44156.1"/>
    <property type="molecule type" value="Genomic_DNA"/>
</dbReference>
<dbReference type="Gene3D" id="2.60.120.200">
    <property type="match status" value="1"/>
</dbReference>
<dbReference type="Proteomes" id="UP000029964">
    <property type="component" value="Unassembled WGS sequence"/>
</dbReference>
<evidence type="ECO:0000256" key="1">
    <source>
        <dbReference type="SAM" id="SignalP"/>
    </source>
</evidence>
<gene>
    <name evidence="3" type="ORF">ACRE_050440</name>
</gene>
<evidence type="ECO:0000313" key="3">
    <source>
        <dbReference type="EMBL" id="KFH44156.1"/>
    </source>
</evidence>
<comment type="caution">
    <text evidence="3">The sequence shown here is derived from an EMBL/GenBank/DDBJ whole genome shotgun (WGS) entry which is preliminary data.</text>
</comment>
<dbReference type="PANTHER" id="PTHR38121:SF5">
    <property type="entry name" value="GH16 DOMAIN-CONTAINING PROTEIN"/>
    <property type="match status" value="1"/>
</dbReference>
<dbReference type="InterPro" id="IPR000757">
    <property type="entry name" value="Beta-glucanase-like"/>
</dbReference>
<feature type="domain" description="GH16" evidence="2">
    <location>
        <begin position="45"/>
        <end position="296"/>
    </location>
</feature>
<dbReference type="HOGENOM" id="CLU_040566_0_0_1"/>
<evidence type="ECO:0000259" key="2">
    <source>
        <dbReference type="PROSITE" id="PS51762"/>
    </source>
</evidence>
<dbReference type="SUPFAM" id="SSF49899">
    <property type="entry name" value="Concanavalin A-like lectins/glucanases"/>
    <property type="match status" value="1"/>
</dbReference>